<dbReference type="InterPro" id="IPR050723">
    <property type="entry name" value="CFA/CMAS"/>
</dbReference>
<evidence type="ECO:0000313" key="8">
    <source>
        <dbReference type="Proteomes" id="UP000285232"/>
    </source>
</evidence>
<feature type="active site" evidence="6">
    <location>
        <position position="391"/>
    </location>
</feature>
<dbReference type="EMBL" id="RAHX01000001">
    <property type="protein sequence ID" value="RJY08746.1"/>
    <property type="molecule type" value="Genomic_DNA"/>
</dbReference>
<dbReference type="Gene3D" id="3.40.50.150">
    <property type="entry name" value="Vaccinia Virus protein VP39"/>
    <property type="match status" value="1"/>
</dbReference>
<organism evidence="7 8">
    <name type="scientific">Aurantiacibacter aquimixticola</name>
    <dbReference type="NCBI Taxonomy" id="1958945"/>
    <lineage>
        <taxon>Bacteria</taxon>
        <taxon>Pseudomonadati</taxon>
        <taxon>Pseudomonadota</taxon>
        <taxon>Alphaproteobacteria</taxon>
        <taxon>Sphingomonadales</taxon>
        <taxon>Erythrobacteraceae</taxon>
        <taxon>Aurantiacibacter</taxon>
    </lineage>
</organism>
<evidence type="ECO:0000256" key="4">
    <source>
        <dbReference type="ARBA" id="ARBA00022691"/>
    </source>
</evidence>
<keyword evidence="5" id="KW-0443">Lipid metabolism</keyword>
<evidence type="ECO:0000256" key="1">
    <source>
        <dbReference type="ARBA" id="ARBA00010815"/>
    </source>
</evidence>
<dbReference type="Proteomes" id="UP000285232">
    <property type="component" value="Unassembled WGS sequence"/>
</dbReference>
<dbReference type="PANTHER" id="PTHR43667">
    <property type="entry name" value="CYCLOPROPANE-FATTY-ACYL-PHOSPHOLIPID SYNTHASE"/>
    <property type="match status" value="1"/>
</dbReference>
<evidence type="ECO:0000256" key="6">
    <source>
        <dbReference type="PIRSR" id="PIRSR003085-1"/>
    </source>
</evidence>
<comment type="caution">
    <text evidence="7">The sequence shown here is derived from an EMBL/GenBank/DDBJ whole genome shotgun (WGS) entry which is preliminary data.</text>
</comment>
<dbReference type="AlphaFoldDB" id="A0A419RSI8"/>
<accession>A0A419RSI8</accession>
<evidence type="ECO:0000256" key="2">
    <source>
        <dbReference type="ARBA" id="ARBA00022603"/>
    </source>
</evidence>
<dbReference type="GO" id="GO:0008610">
    <property type="term" value="P:lipid biosynthetic process"/>
    <property type="evidence" value="ECO:0007669"/>
    <property type="project" value="InterPro"/>
</dbReference>
<evidence type="ECO:0000256" key="3">
    <source>
        <dbReference type="ARBA" id="ARBA00022679"/>
    </source>
</evidence>
<dbReference type="Pfam" id="PF02353">
    <property type="entry name" value="CMAS"/>
    <property type="match status" value="1"/>
</dbReference>
<keyword evidence="8" id="KW-1185">Reference proteome</keyword>
<dbReference type="OrthoDB" id="9782855at2"/>
<proteinExistence type="inferred from homology"/>
<evidence type="ECO:0000256" key="5">
    <source>
        <dbReference type="ARBA" id="ARBA00023098"/>
    </source>
</evidence>
<keyword evidence="3 7" id="KW-0808">Transferase</keyword>
<evidence type="ECO:0000313" key="7">
    <source>
        <dbReference type="EMBL" id="RJY08746.1"/>
    </source>
</evidence>
<comment type="similarity">
    <text evidence="1">Belongs to the CFA/CMAS family.</text>
</comment>
<sequence length="412" mass="45841">MEANQARGGSLLESGRRYRSDPGIFARLFAPAASRLLDRIDAGLARGTLRGILPDGTRRTLGGRAPGFECEVHLHDWRGLLRVATGGSVGLYQAWEAAEWSSDDPVSFFALFVDNARALGDTARAKGPWRWAARALHALNRNTRAQAEKNIHAHYDLGNDFYAAWLDPTMSYSSGYLLEQGTLEVSQHRKWQRLAERVGEPETLLEIGCGWGALSAHFAAQGARVDAVSLSDEQLDWAREHHAGVQFLKQDYRDTAGQFDAIVSVEMVEALGREYWPTFMDCIARNLKPGGRAAIQFIALHDDLYDAYAKTADFIQAYVFPGGILIRTSEFRRLAEARGLSWTDQEDFGLDYAETLKIWRESFDEAAEAGELPAGFDRKFQDLWRFYLMYCEGGFRGGGITVSQVTLAKGGA</sequence>
<dbReference type="GO" id="GO:0008168">
    <property type="term" value="F:methyltransferase activity"/>
    <property type="evidence" value="ECO:0007669"/>
    <property type="project" value="UniProtKB-KW"/>
</dbReference>
<dbReference type="PIRSF" id="PIRSF003085">
    <property type="entry name" value="CMAS"/>
    <property type="match status" value="1"/>
</dbReference>
<name>A0A419RSI8_9SPHN</name>
<dbReference type="InterPro" id="IPR003333">
    <property type="entry name" value="CMAS"/>
</dbReference>
<dbReference type="GO" id="GO:0032259">
    <property type="term" value="P:methylation"/>
    <property type="evidence" value="ECO:0007669"/>
    <property type="project" value="UniProtKB-KW"/>
</dbReference>
<gene>
    <name evidence="7" type="ORF">D6201_04680</name>
</gene>
<dbReference type="SUPFAM" id="SSF53335">
    <property type="entry name" value="S-adenosyl-L-methionine-dependent methyltransferases"/>
    <property type="match status" value="1"/>
</dbReference>
<keyword evidence="4" id="KW-0949">S-adenosyl-L-methionine</keyword>
<protein>
    <submittedName>
        <fullName evidence="7">Class I SAM-dependent methyltransferase</fullName>
    </submittedName>
</protein>
<dbReference type="CDD" id="cd02440">
    <property type="entry name" value="AdoMet_MTases"/>
    <property type="match status" value="1"/>
</dbReference>
<dbReference type="PANTHER" id="PTHR43667:SF2">
    <property type="entry name" value="FATTY ACID C-METHYL TRANSFERASE"/>
    <property type="match status" value="1"/>
</dbReference>
<reference evidence="7 8" key="1">
    <citation type="journal article" date="2017" name="Int. J. Syst. Evol. Microbiol.">
        <title>Erythrobacter aquimixticola sp. nov., isolated from the junction between the ocean and a freshwater spring.</title>
        <authorList>
            <person name="Park S."/>
            <person name="Jung Y.T."/>
            <person name="Choi S.J."/>
            <person name="Yoon J.H."/>
        </authorList>
    </citation>
    <scope>NUCLEOTIDE SEQUENCE [LARGE SCALE GENOMIC DNA]</scope>
    <source>
        <strain evidence="7 8">JSSK-14</strain>
    </source>
</reference>
<dbReference type="RefSeq" id="WP_120047761.1">
    <property type="nucleotide sequence ID" value="NZ_RAHX01000001.1"/>
</dbReference>
<keyword evidence="2 7" id="KW-0489">Methyltransferase</keyword>
<dbReference type="InterPro" id="IPR029063">
    <property type="entry name" value="SAM-dependent_MTases_sf"/>
</dbReference>